<dbReference type="PaxDb" id="35128-Thaps21715"/>
<evidence type="ECO:0000313" key="9">
    <source>
        <dbReference type="Proteomes" id="UP000001449"/>
    </source>
</evidence>
<evidence type="ECO:0000256" key="3">
    <source>
        <dbReference type="ARBA" id="ARBA00022694"/>
    </source>
</evidence>
<sequence length="613" mass="69862">MNHLPSLPLPAAAILFTNAVSIAAWSSSLVPFNRYHLLRQQLLLRASPCGLPSPLRRTSSSCGCGLGFEVTTSSSVTSVFANAHKRCNRRQVRCYARSARHGYEQEHRVITSIRQSLWCDIVQPHLDTVPIGNDGKNTPPLVLVLARGESSDRDEGFVKALCQENGIPIHCYSWSDRNNTSANRKDDSSESFTQDVARTWRKQTLGRLLLDLVVTPNHYRGTDTSERWGAILTAHHRDDVDETILLKLLRGSHLTNLWGMDARSDGFDLLALHDNDTVSKSPASTFTGYFAKPMLSIRKNDVLDYLNSQSIEWREDESNNSNKYKRNKIRNEVMPLLKELAGGEDALQKRFSNLEEQSRAISQHLLNRAEKYLLDMPSNSVFHLTILDSTILFDLEREEALHLWLTRVTDNELQISYEQMKRIRHQLNEYPERLQWTIDVGNSWRVSRNGDILVVSNRHEDDNIQTTEKDNQIHWSVLRIENNDSSFSSSKQFTESEENAVELHFRSLPPMSDHSSLEIKRVNDIDGNATFLPPWRAGRSPIKVREFLRGQRVPLHCRGESLVLCYTAEPSIRVRVCAVFVENEHSVGKWIVHSDFCSDDASPKTIIILGMNN</sequence>
<dbReference type="KEGG" id="tps:THAPSDRAFT_21715"/>
<dbReference type="Proteomes" id="UP000001449">
    <property type="component" value="Chromosome 3"/>
</dbReference>
<dbReference type="InParanoid" id="B8BXK5"/>
<evidence type="ECO:0000256" key="4">
    <source>
        <dbReference type="ARBA" id="ARBA00022741"/>
    </source>
</evidence>
<keyword evidence="9" id="KW-1185">Reference proteome</keyword>
<feature type="domain" description="tRNA(Ile)-lysidine/2-thiocytidine synthase N-terminal" evidence="7">
    <location>
        <begin position="149"/>
        <end position="332"/>
    </location>
</feature>
<protein>
    <recommendedName>
        <fullName evidence="1">tRNA(Ile)-lysidine synthetase</fullName>
        <ecNumber evidence="1">6.3.4.19</ecNumber>
    </recommendedName>
</protein>
<evidence type="ECO:0000256" key="5">
    <source>
        <dbReference type="ARBA" id="ARBA00022840"/>
    </source>
</evidence>
<evidence type="ECO:0000256" key="1">
    <source>
        <dbReference type="ARBA" id="ARBA00013267"/>
    </source>
</evidence>
<reference evidence="8 9" key="1">
    <citation type="journal article" date="2004" name="Science">
        <title>The genome of the diatom Thalassiosira pseudonana: ecology, evolution, and metabolism.</title>
        <authorList>
            <person name="Armbrust E.V."/>
            <person name="Berges J.A."/>
            <person name="Bowler C."/>
            <person name="Green B.R."/>
            <person name="Martinez D."/>
            <person name="Putnam N.H."/>
            <person name="Zhou S."/>
            <person name="Allen A.E."/>
            <person name="Apt K.E."/>
            <person name="Bechner M."/>
            <person name="Brzezinski M.A."/>
            <person name="Chaal B.K."/>
            <person name="Chiovitti A."/>
            <person name="Davis A.K."/>
            <person name="Demarest M.S."/>
            <person name="Detter J.C."/>
            <person name="Glavina T."/>
            <person name="Goodstein D."/>
            <person name="Hadi M.Z."/>
            <person name="Hellsten U."/>
            <person name="Hildebrand M."/>
            <person name="Jenkins B.D."/>
            <person name="Jurka J."/>
            <person name="Kapitonov V.V."/>
            <person name="Kroger N."/>
            <person name="Lau W.W."/>
            <person name="Lane T.W."/>
            <person name="Larimer F.W."/>
            <person name="Lippmeier J.C."/>
            <person name="Lucas S."/>
            <person name="Medina M."/>
            <person name="Montsant A."/>
            <person name="Obornik M."/>
            <person name="Parker M.S."/>
            <person name="Palenik B."/>
            <person name="Pazour G.J."/>
            <person name="Richardson P.M."/>
            <person name="Rynearson T.A."/>
            <person name="Saito M.A."/>
            <person name="Schwartz D.C."/>
            <person name="Thamatrakoln K."/>
            <person name="Valentin K."/>
            <person name="Vardi A."/>
            <person name="Wilkerson F.P."/>
            <person name="Rokhsar D.S."/>
        </authorList>
    </citation>
    <scope>NUCLEOTIDE SEQUENCE [LARGE SCALE GENOMIC DNA]</scope>
    <source>
        <strain evidence="8 9">CCMP1335</strain>
    </source>
</reference>
<dbReference type="GO" id="GO:0032267">
    <property type="term" value="F:tRNA(Ile)-lysidine synthase activity"/>
    <property type="evidence" value="ECO:0007669"/>
    <property type="project" value="UniProtKB-EC"/>
</dbReference>
<organism evidence="8 9">
    <name type="scientific">Thalassiosira pseudonana</name>
    <name type="common">Marine diatom</name>
    <name type="synonym">Cyclotella nana</name>
    <dbReference type="NCBI Taxonomy" id="35128"/>
    <lineage>
        <taxon>Eukaryota</taxon>
        <taxon>Sar</taxon>
        <taxon>Stramenopiles</taxon>
        <taxon>Ochrophyta</taxon>
        <taxon>Bacillariophyta</taxon>
        <taxon>Coscinodiscophyceae</taxon>
        <taxon>Thalassiosirophycidae</taxon>
        <taxon>Thalassiosirales</taxon>
        <taxon>Thalassiosiraceae</taxon>
        <taxon>Thalassiosira</taxon>
    </lineage>
</organism>
<dbReference type="SUPFAM" id="SSF52402">
    <property type="entry name" value="Adenine nucleotide alpha hydrolases-like"/>
    <property type="match status" value="1"/>
</dbReference>
<reference evidence="8 9" key="2">
    <citation type="journal article" date="2008" name="Nature">
        <title>The Phaeodactylum genome reveals the evolutionary history of diatom genomes.</title>
        <authorList>
            <person name="Bowler C."/>
            <person name="Allen A.E."/>
            <person name="Badger J.H."/>
            <person name="Grimwood J."/>
            <person name="Jabbari K."/>
            <person name="Kuo A."/>
            <person name="Maheswari U."/>
            <person name="Martens C."/>
            <person name="Maumus F."/>
            <person name="Otillar R.P."/>
            <person name="Rayko E."/>
            <person name="Salamov A."/>
            <person name="Vandepoele K."/>
            <person name="Beszteri B."/>
            <person name="Gruber A."/>
            <person name="Heijde M."/>
            <person name="Katinka M."/>
            <person name="Mock T."/>
            <person name="Valentin K."/>
            <person name="Verret F."/>
            <person name="Berges J.A."/>
            <person name="Brownlee C."/>
            <person name="Cadoret J.P."/>
            <person name="Chiovitti A."/>
            <person name="Choi C.J."/>
            <person name="Coesel S."/>
            <person name="De Martino A."/>
            <person name="Detter J.C."/>
            <person name="Durkin C."/>
            <person name="Falciatore A."/>
            <person name="Fournet J."/>
            <person name="Haruta M."/>
            <person name="Huysman M.J."/>
            <person name="Jenkins B.D."/>
            <person name="Jiroutova K."/>
            <person name="Jorgensen R.E."/>
            <person name="Joubert Y."/>
            <person name="Kaplan A."/>
            <person name="Kroger N."/>
            <person name="Kroth P.G."/>
            <person name="La Roche J."/>
            <person name="Lindquist E."/>
            <person name="Lommer M."/>
            <person name="Martin-Jezequel V."/>
            <person name="Lopez P.J."/>
            <person name="Lucas S."/>
            <person name="Mangogna M."/>
            <person name="McGinnis K."/>
            <person name="Medlin L.K."/>
            <person name="Montsant A."/>
            <person name="Oudot-Le Secq M.P."/>
            <person name="Napoli C."/>
            <person name="Obornik M."/>
            <person name="Parker M.S."/>
            <person name="Petit J.L."/>
            <person name="Porcel B.M."/>
            <person name="Poulsen N."/>
            <person name="Robison M."/>
            <person name="Rychlewski L."/>
            <person name="Rynearson T.A."/>
            <person name="Schmutz J."/>
            <person name="Shapiro H."/>
            <person name="Siaut M."/>
            <person name="Stanley M."/>
            <person name="Sussman M.R."/>
            <person name="Taylor A.R."/>
            <person name="Vardi A."/>
            <person name="von Dassow P."/>
            <person name="Vyverman W."/>
            <person name="Willis A."/>
            <person name="Wyrwicz L.S."/>
            <person name="Rokhsar D.S."/>
            <person name="Weissenbach J."/>
            <person name="Armbrust E.V."/>
            <person name="Green B.R."/>
            <person name="Van de Peer Y."/>
            <person name="Grigoriev I.V."/>
        </authorList>
    </citation>
    <scope>NUCLEOTIDE SEQUENCE [LARGE SCALE GENOMIC DNA]</scope>
    <source>
        <strain evidence="8 9">CCMP1335</strain>
    </source>
</reference>
<keyword evidence="5" id="KW-0067">ATP-binding</keyword>
<evidence type="ECO:0000313" key="8">
    <source>
        <dbReference type="EMBL" id="EED94226.1"/>
    </source>
</evidence>
<dbReference type="InterPro" id="IPR012094">
    <property type="entry name" value="tRNA_Ile_lys_synt"/>
</dbReference>
<dbReference type="GO" id="GO:0008033">
    <property type="term" value="P:tRNA processing"/>
    <property type="evidence" value="ECO:0007669"/>
    <property type="project" value="UniProtKB-KW"/>
</dbReference>
<dbReference type="EMBL" id="CM000640">
    <property type="protein sequence ID" value="EED94226.1"/>
    <property type="molecule type" value="Genomic_DNA"/>
</dbReference>
<name>B8BXK5_THAPS</name>
<evidence type="ECO:0000256" key="6">
    <source>
        <dbReference type="ARBA" id="ARBA00048539"/>
    </source>
</evidence>
<proteinExistence type="inferred from homology"/>
<accession>B8BXK5</accession>
<dbReference type="GeneID" id="7448706"/>
<dbReference type="PANTHER" id="PTHR43033">
    <property type="entry name" value="TRNA(ILE)-LYSIDINE SYNTHASE-RELATED"/>
    <property type="match status" value="1"/>
</dbReference>
<gene>
    <name evidence="8" type="ORF">THAPSDRAFT_21715</name>
</gene>
<dbReference type="HOGENOM" id="CLU_445875_0_0_1"/>
<dbReference type="CDD" id="cd01992">
    <property type="entry name" value="TilS_N"/>
    <property type="match status" value="1"/>
</dbReference>
<dbReference type="HAMAP" id="MF_01161">
    <property type="entry name" value="tRNA_Ile_lys_synt"/>
    <property type="match status" value="1"/>
</dbReference>
<evidence type="ECO:0000256" key="2">
    <source>
        <dbReference type="ARBA" id="ARBA00022598"/>
    </source>
</evidence>
<keyword evidence="2" id="KW-0436">Ligase</keyword>
<evidence type="ECO:0000259" key="7">
    <source>
        <dbReference type="Pfam" id="PF01171"/>
    </source>
</evidence>
<dbReference type="AlphaFoldDB" id="B8BXK5"/>
<dbReference type="InterPro" id="IPR012795">
    <property type="entry name" value="tRNA_Ile_lys_synt_N"/>
</dbReference>
<dbReference type="Gene3D" id="3.40.50.620">
    <property type="entry name" value="HUPs"/>
    <property type="match status" value="1"/>
</dbReference>
<dbReference type="InterPro" id="IPR014729">
    <property type="entry name" value="Rossmann-like_a/b/a_fold"/>
</dbReference>
<dbReference type="PANTHER" id="PTHR43033:SF1">
    <property type="entry name" value="TRNA(ILE)-LYSIDINE SYNTHASE-RELATED"/>
    <property type="match status" value="1"/>
</dbReference>
<dbReference type="OMA" id="YEWREDE"/>
<keyword evidence="4" id="KW-0547">Nucleotide-binding</keyword>
<keyword evidence="3" id="KW-0819">tRNA processing</keyword>
<dbReference type="InterPro" id="IPR011063">
    <property type="entry name" value="TilS/TtcA_N"/>
</dbReference>
<dbReference type="eggNOG" id="ENOG502T6QC">
    <property type="taxonomic scope" value="Eukaryota"/>
</dbReference>
<dbReference type="EC" id="6.3.4.19" evidence="1"/>
<comment type="catalytic activity">
    <reaction evidence="6">
        <text>cytidine(34) in tRNA(Ile2) + L-lysine + ATP = lysidine(34) in tRNA(Ile2) + AMP + diphosphate + H(+)</text>
        <dbReference type="Rhea" id="RHEA:43744"/>
        <dbReference type="Rhea" id="RHEA-COMP:10625"/>
        <dbReference type="Rhea" id="RHEA-COMP:10670"/>
        <dbReference type="ChEBI" id="CHEBI:15378"/>
        <dbReference type="ChEBI" id="CHEBI:30616"/>
        <dbReference type="ChEBI" id="CHEBI:32551"/>
        <dbReference type="ChEBI" id="CHEBI:33019"/>
        <dbReference type="ChEBI" id="CHEBI:82748"/>
        <dbReference type="ChEBI" id="CHEBI:83665"/>
        <dbReference type="ChEBI" id="CHEBI:456215"/>
        <dbReference type="EC" id="6.3.4.19"/>
    </reaction>
</comment>
<dbReference type="Pfam" id="PF01171">
    <property type="entry name" value="ATP_bind_3"/>
    <property type="match status" value="1"/>
</dbReference>
<dbReference type="RefSeq" id="XP_002288790.1">
    <property type="nucleotide sequence ID" value="XM_002288754.1"/>
</dbReference>
<dbReference type="GO" id="GO:0005524">
    <property type="term" value="F:ATP binding"/>
    <property type="evidence" value="ECO:0007669"/>
    <property type="project" value="UniProtKB-KW"/>
</dbReference>